<dbReference type="Pfam" id="PF01656">
    <property type="entry name" value="CbiA"/>
    <property type="match status" value="1"/>
</dbReference>
<dbReference type="SUPFAM" id="SSF54862">
    <property type="entry name" value="4Fe-4S ferredoxins"/>
    <property type="match status" value="1"/>
</dbReference>
<evidence type="ECO:0000259" key="4">
    <source>
        <dbReference type="PROSITE" id="PS51379"/>
    </source>
</evidence>
<evidence type="ECO:0000256" key="1">
    <source>
        <dbReference type="ARBA" id="ARBA00022723"/>
    </source>
</evidence>
<proteinExistence type="predicted"/>
<dbReference type="InterPro" id="IPR017896">
    <property type="entry name" value="4Fe4S_Fe-S-bd"/>
</dbReference>
<dbReference type="Gene3D" id="3.30.70.20">
    <property type="match status" value="1"/>
</dbReference>
<dbReference type="PROSITE" id="PS00198">
    <property type="entry name" value="4FE4S_FER_1"/>
    <property type="match status" value="1"/>
</dbReference>
<keyword evidence="6" id="KW-1185">Reference proteome</keyword>
<dbReference type="PATRIC" id="fig|1134406.4.peg.1759"/>
<dbReference type="PANTHER" id="PTHR43534">
    <property type="entry name" value="MIND SUPERFAMILY P-LOOP ATPASE CONTAINING AN INSERTED FERREDOXIN DOMAIN"/>
    <property type="match status" value="1"/>
</dbReference>
<evidence type="ECO:0000313" key="6">
    <source>
        <dbReference type="Proteomes" id="UP000050417"/>
    </source>
</evidence>
<dbReference type="GO" id="GO:0051536">
    <property type="term" value="F:iron-sulfur cluster binding"/>
    <property type="evidence" value="ECO:0007669"/>
    <property type="project" value="UniProtKB-KW"/>
</dbReference>
<dbReference type="InterPro" id="IPR027417">
    <property type="entry name" value="P-loop_NTPase"/>
</dbReference>
<dbReference type="Pfam" id="PF00037">
    <property type="entry name" value="Fer4"/>
    <property type="match status" value="1"/>
</dbReference>
<comment type="caution">
    <text evidence="5">The sequence shown here is derived from an EMBL/GenBank/DDBJ whole genome shotgun (WGS) entry which is preliminary data.</text>
</comment>
<feature type="domain" description="4Fe-4S ferredoxin-type" evidence="4">
    <location>
        <begin position="70"/>
        <end position="99"/>
    </location>
</feature>
<keyword evidence="2" id="KW-0408">Iron</keyword>
<evidence type="ECO:0000256" key="3">
    <source>
        <dbReference type="ARBA" id="ARBA00023014"/>
    </source>
</evidence>
<dbReference type="Proteomes" id="UP000050417">
    <property type="component" value="Unassembled WGS sequence"/>
</dbReference>
<dbReference type="STRING" id="1134406.ADN00_06285"/>
<name>A0A0P6YAF2_9CHLR</name>
<dbReference type="SUPFAM" id="SSF52540">
    <property type="entry name" value="P-loop containing nucleoside triphosphate hydrolases"/>
    <property type="match status" value="1"/>
</dbReference>
<evidence type="ECO:0000313" key="5">
    <source>
        <dbReference type="EMBL" id="KPL78823.1"/>
    </source>
</evidence>
<dbReference type="RefSeq" id="WP_075062110.1">
    <property type="nucleotide sequence ID" value="NZ_LGCL01000016.1"/>
</dbReference>
<reference evidence="5 6" key="1">
    <citation type="submission" date="2015-07" db="EMBL/GenBank/DDBJ databases">
        <title>Genome sequence of Ornatilinea apprima DSM 23815.</title>
        <authorList>
            <person name="Hemp J."/>
            <person name="Ward L.M."/>
            <person name="Pace L.A."/>
            <person name="Fischer W.W."/>
        </authorList>
    </citation>
    <scope>NUCLEOTIDE SEQUENCE [LARGE SCALE GENOMIC DNA]</scope>
    <source>
        <strain evidence="5 6">P3M-1</strain>
    </source>
</reference>
<sequence>MLNQPRRAQQLVVLSGKGGTGKTSLCAAFAHLANQNSLSAIFVDADVDAANLSLVLRPNQSETHEFWGGSLAEITPHLCTGCGACESVCRYDAALPDPHSLGKYAIDPIACDGCAACVYACPEEAIRMVQQQEGNWFHSQTAYGELFHAELFPGRENSGKLVTLVKQQARLRAEESHLPLMVVDGPPGIGCPVISACAGADLGLVVTEPSLAGLHDLKRVFGTLQHFHVPVLVCINKADLYPEGARQIREFAEEQGVEIAGEIPFDESVPQAMLAGLPINEMFPKSPAAQAAAQTWAATMARMMDLQVNR</sequence>
<dbReference type="GO" id="GO:0046872">
    <property type="term" value="F:metal ion binding"/>
    <property type="evidence" value="ECO:0007669"/>
    <property type="project" value="UniProtKB-KW"/>
</dbReference>
<feature type="domain" description="4Fe-4S ferredoxin-type" evidence="4">
    <location>
        <begin position="102"/>
        <end position="131"/>
    </location>
</feature>
<dbReference type="AlphaFoldDB" id="A0A0P6YAF2"/>
<dbReference type="InterPro" id="IPR017900">
    <property type="entry name" value="4Fe4S_Fe_S_CS"/>
</dbReference>
<organism evidence="5 6">
    <name type="scientific">Ornatilinea apprima</name>
    <dbReference type="NCBI Taxonomy" id="1134406"/>
    <lineage>
        <taxon>Bacteria</taxon>
        <taxon>Bacillati</taxon>
        <taxon>Chloroflexota</taxon>
        <taxon>Anaerolineae</taxon>
        <taxon>Anaerolineales</taxon>
        <taxon>Anaerolineaceae</taxon>
        <taxon>Ornatilinea</taxon>
    </lineage>
</organism>
<accession>A0A0P6YAF2</accession>
<dbReference type="EMBL" id="LGCL01000016">
    <property type="protein sequence ID" value="KPL78823.1"/>
    <property type="molecule type" value="Genomic_DNA"/>
</dbReference>
<protein>
    <submittedName>
        <fullName evidence="5">(4Fe-4S)-binding protein</fullName>
    </submittedName>
</protein>
<dbReference type="Gene3D" id="3.40.50.300">
    <property type="entry name" value="P-loop containing nucleotide triphosphate hydrolases"/>
    <property type="match status" value="1"/>
</dbReference>
<dbReference type="PANTHER" id="PTHR43534:SF1">
    <property type="entry name" value="4FE-4S CLUSTER CONTAINING PARA FAMILY ATPASE PROTEIN"/>
    <property type="match status" value="1"/>
</dbReference>
<keyword evidence="3" id="KW-0411">Iron-sulfur</keyword>
<dbReference type="InterPro" id="IPR002586">
    <property type="entry name" value="CobQ/CobB/MinD/ParA_Nub-bd_dom"/>
</dbReference>
<dbReference type="PROSITE" id="PS51379">
    <property type="entry name" value="4FE4S_FER_2"/>
    <property type="match status" value="2"/>
</dbReference>
<dbReference type="OrthoDB" id="9778602at2"/>
<keyword evidence="1" id="KW-0479">Metal-binding</keyword>
<evidence type="ECO:0000256" key="2">
    <source>
        <dbReference type="ARBA" id="ARBA00023004"/>
    </source>
</evidence>
<gene>
    <name evidence="5" type="ORF">ADN00_06285</name>
</gene>
<dbReference type="CDD" id="cd03110">
    <property type="entry name" value="SIMIBI_bact_arch"/>
    <property type="match status" value="1"/>
</dbReference>